<reference evidence="3" key="1">
    <citation type="journal article" date="2019" name="Int. J. Syst. Evol. Microbiol.">
        <title>The Global Catalogue of Microorganisms (GCM) 10K type strain sequencing project: providing services to taxonomists for standard genome sequencing and annotation.</title>
        <authorList>
            <consortium name="The Broad Institute Genomics Platform"/>
            <consortium name="The Broad Institute Genome Sequencing Center for Infectious Disease"/>
            <person name="Wu L."/>
            <person name="Ma J."/>
        </authorList>
    </citation>
    <scope>NUCLEOTIDE SEQUENCE [LARGE SCALE GENOMIC DNA]</scope>
    <source>
        <strain evidence="3">JCM 18077</strain>
    </source>
</reference>
<keyword evidence="1" id="KW-1133">Transmembrane helix</keyword>
<comment type="caution">
    <text evidence="2">The sequence shown here is derived from an EMBL/GenBank/DDBJ whole genome shotgun (WGS) entry which is preliminary data.</text>
</comment>
<organism evidence="2 3">
    <name type="scientific">Gordonia alkaliphila</name>
    <dbReference type="NCBI Taxonomy" id="1053547"/>
    <lineage>
        <taxon>Bacteria</taxon>
        <taxon>Bacillati</taxon>
        <taxon>Actinomycetota</taxon>
        <taxon>Actinomycetes</taxon>
        <taxon>Mycobacteriales</taxon>
        <taxon>Gordoniaceae</taxon>
        <taxon>Gordonia</taxon>
    </lineage>
</organism>
<keyword evidence="3" id="KW-1185">Reference proteome</keyword>
<dbReference type="Pfam" id="PF14017">
    <property type="entry name" value="DUF4233"/>
    <property type="match status" value="1"/>
</dbReference>
<keyword evidence="1" id="KW-0472">Membrane</keyword>
<dbReference type="EMBL" id="BAABIE010000009">
    <property type="protein sequence ID" value="GAA4750494.1"/>
    <property type="molecule type" value="Genomic_DNA"/>
</dbReference>
<feature type="transmembrane region" description="Helical" evidence="1">
    <location>
        <begin position="90"/>
        <end position="111"/>
    </location>
</feature>
<feature type="transmembrane region" description="Helical" evidence="1">
    <location>
        <begin position="20"/>
        <end position="40"/>
    </location>
</feature>
<name>A0ABP8ZAM3_9ACTN</name>
<evidence type="ECO:0000313" key="3">
    <source>
        <dbReference type="Proteomes" id="UP001500822"/>
    </source>
</evidence>
<dbReference type="InterPro" id="IPR025327">
    <property type="entry name" value="DUF4233"/>
</dbReference>
<feature type="transmembrane region" description="Helical" evidence="1">
    <location>
        <begin position="52"/>
        <end position="70"/>
    </location>
</feature>
<accession>A0ABP8ZAM3</accession>
<evidence type="ECO:0000313" key="2">
    <source>
        <dbReference type="EMBL" id="GAA4750494.1"/>
    </source>
</evidence>
<dbReference type="Proteomes" id="UP001500822">
    <property type="component" value="Unassembled WGS sequence"/>
</dbReference>
<gene>
    <name evidence="2" type="ORF">GCM10023217_21210</name>
</gene>
<evidence type="ECO:0000256" key="1">
    <source>
        <dbReference type="SAM" id="Phobius"/>
    </source>
</evidence>
<dbReference type="RefSeq" id="WP_345313482.1">
    <property type="nucleotide sequence ID" value="NZ_BAABIE010000009.1"/>
</dbReference>
<protein>
    <submittedName>
        <fullName evidence="2">DUF4233 domain-containing protein</fullName>
    </submittedName>
</protein>
<keyword evidence="1" id="KW-0812">Transmembrane</keyword>
<proteinExistence type="predicted"/>
<sequence length="131" mass="14336">MSTTPEFSDPVTDPWKGFRGIMAAVLILEAIVVGLTFPVVGTLAGGVSWKSGLYLGFVCLILVVLSGMQRRPYALQMNLAVQALVICGGLFHWSIAVVGVVFSCVWAYIVYIKRDVQQRIEHGKLPGQQRL</sequence>